<dbReference type="AlphaFoldDB" id="V8N7K3"/>
<reference evidence="1 2" key="1">
    <citation type="journal article" date="2013" name="Proc. Natl. Acad. Sci. U.S.A.">
        <title>The king cobra genome reveals dynamic gene evolution and adaptation in the snake venom system.</title>
        <authorList>
            <person name="Vonk F.J."/>
            <person name="Casewell N.R."/>
            <person name="Henkel C.V."/>
            <person name="Heimberg A.M."/>
            <person name="Jansen H.J."/>
            <person name="McCleary R.J."/>
            <person name="Kerkkamp H.M."/>
            <person name="Vos R.A."/>
            <person name="Guerreiro I."/>
            <person name="Calvete J.J."/>
            <person name="Wuster W."/>
            <person name="Woods A.E."/>
            <person name="Logan J.M."/>
            <person name="Harrison R.A."/>
            <person name="Castoe T.A."/>
            <person name="de Koning A.P."/>
            <person name="Pollock D.D."/>
            <person name="Yandell M."/>
            <person name="Calderon D."/>
            <person name="Renjifo C."/>
            <person name="Currier R.B."/>
            <person name="Salgado D."/>
            <person name="Pla D."/>
            <person name="Sanz L."/>
            <person name="Hyder A.S."/>
            <person name="Ribeiro J.M."/>
            <person name="Arntzen J.W."/>
            <person name="van den Thillart G.E."/>
            <person name="Boetzer M."/>
            <person name="Pirovano W."/>
            <person name="Dirks R.P."/>
            <person name="Spaink H.P."/>
            <person name="Duboule D."/>
            <person name="McGlinn E."/>
            <person name="Kini R.M."/>
            <person name="Richardson M.K."/>
        </authorList>
    </citation>
    <scope>NUCLEOTIDE SEQUENCE</scope>
    <source>
        <tissue evidence="1">Blood</tissue>
    </source>
</reference>
<feature type="non-terminal residue" evidence="1">
    <location>
        <position position="1"/>
    </location>
</feature>
<evidence type="ECO:0000313" key="1">
    <source>
        <dbReference type="EMBL" id="ETE57517.1"/>
    </source>
</evidence>
<proteinExistence type="predicted"/>
<protein>
    <submittedName>
        <fullName evidence="1">Periostin</fullName>
    </submittedName>
</protein>
<accession>V8N7K3</accession>
<dbReference type="EMBL" id="AZIM01008278">
    <property type="protein sequence ID" value="ETE57517.1"/>
    <property type="molecule type" value="Genomic_DNA"/>
</dbReference>
<comment type="caution">
    <text evidence="1">The sequence shown here is derived from an EMBL/GenBank/DDBJ whole genome shotgun (WGS) entry which is preliminary data.</text>
</comment>
<name>V8N7K3_OPHHA</name>
<dbReference type="Proteomes" id="UP000018936">
    <property type="component" value="Unassembled WGS sequence"/>
</dbReference>
<sequence length="137" mass="15639">PIIKKYTKIIDGHPVEVTEREVTEERIIQGPELKYTRITAGGGTDNEETLKKLLEEEVTKVTKLIEGDGHLLDDEEIKQLLQGAGSEYTKVTKRIEGQPQIIETEIKKIHLEGQSYNKWNYFPWGINYLYGGSYGES</sequence>
<dbReference type="OrthoDB" id="7700931at2759"/>
<gene>
    <name evidence="1" type="primary">POSTN</name>
    <name evidence="1" type="ORF">L345_16765</name>
</gene>
<evidence type="ECO:0000313" key="2">
    <source>
        <dbReference type="Proteomes" id="UP000018936"/>
    </source>
</evidence>
<organism evidence="1 2">
    <name type="scientific">Ophiophagus hannah</name>
    <name type="common">King cobra</name>
    <name type="synonym">Naja hannah</name>
    <dbReference type="NCBI Taxonomy" id="8665"/>
    <lineage>
        <taxon>Eukaryota</taxon>
        <taxon>Metazoa</taxon>
        <taxon>Chordata</taxon>
        <taxon>Craniata</taxon>
        <taxon>Vertebrata</taxon>
        <taxon>Euteleostomi</taxon>
        <taxon>Lepidosauria</taxon>
        <taxon>Squamata</taxon>
        <taxon>Bifurcata</taxon>
        <taxon>Unidentata</taxon>
        <taxon>Episquamata</taxon>
        <taxon>Toxicofera</taxon>
        <taxon>Serpentes</taxon>
        <taxon>Colubroidea</taxon>
        <taxon>Elapidae</taxon>
        <taxon>Elapinae</taxon>
        <taxon>Ophiophagus</taxon>
    </lineage>
</organism>
<keyword evidence="2" id="KW-1185">Reference proteome</keyword>